<name>A0ABY2UHP4_9GAMM</name>
<dbReference type="InterPro" id="IPR036249">
    <property type="entry name" value="Thioredoxin-like_sf"/>
</dbReference>
<feature type="domain" description="GST C-terminal" evidence="2">
    <location>
        <begin position="78"/>
        <end position="201"/>
    </location>
</feature>
<feature type="domain" description="GST N-terminal" evidence="1">
    <location>
        <begin position="1"/>
        <end position="74"/>
    </location>
</feature>
<comment type="caution">
    <text evidence="3">The sequence shown here is derived from an EMBL/GenBank/DDBJ whole genome shotgun (WGS) entry which is preliminary data.</text>
</comment>
<dbReference type="EMBL" id="VANI01000010">
    <property type="protein sequence ID" value="TLM77274.1"/>
    <property type="molecule type" value="Genomic_DNA"/>
</dbReference>
<dbReference type="Gene3D" id="3.40.30.10">
    <property type="entry name" value="Glutaredoxin"/>
    <property type="match status" value="1"/>
</dbReference>
<dbReference type="PANTHER" id="PTHR44051">
    <property type="entry name" value="GLUTATHIONE S-TRANSFERASE-RELATED"/>
    <property type="match status" value="1"/>
</dbReference>
<dbReference type="SFLD" id="SFLDS00019">
    <property type="entry name" value="Glutathione_Transferase_(cytos"/>
    <property type="match status" value="1"/>
</dbReference>
<organism evidence="3 4">
    <name type="scientific">Microbulbifer harenosus</name>
    <dbReference type="NCBI Taxonomy" id="2576840"/>
    <lineage>
        <taxon>Bacteria</taxon>
        <taxon>Pseudomonadati</taxon>
        <taxon>Pseudomonadota</taxon>
        <taxon>Gammaproteobacteria</taxon>
        <taxon>Cellvibrionales</taxon>
        <taxon>Microbulbiferaceae</taxon>
        <taxon>Microbulbifer</taxon>
    </lineage>
</organism>
<dbReference type="InterPro" id="IPR004045">
    <property type="entry name" value="Glutathione_S-Trfase_N"/>
</dbReference>
<dbReference type="SUPFAM" id="SSF47616">
    <property type="entry name" value="GST C-terminal domain-like"/>
    <property type="match status" value="1"/>
</dbReference>
<dbReference type="SUPFAM" id="SSF52833">
    <property type="entry name" value="Thioredoxin-like"/>
    <property type="match status" value="1"/>
</dbReference>
<dbReference type="RefSeq" id="WP_138235615.1">
    <property type="nucleotide sequence ID" value="NZ_CP185860.1"/>
</dbReference>
<accession>A0ABY2UHP4</accession>
<dbReference type="Gene3D" id="1.20.1050.10">
    <property type="match status" value="1"/>
</dbReference>
<dbReference type="PANTHER" id="PTHR44051:SF8">
    <property type="entry name" value="GLUTATHIONE S-TRANSFERASE GSTA"/>
    <property type="match status" value="1"/>
</dbReference>
<dbReference type="PROSITE" id="PS50405">
    <property type="entry name" value="GST_CTER"/>
    <property type="match status" value="1"/>
</dbReference>
<dbReference type="InterPro" id="IPR040079">
    <property type="entry name" value="Glutathione_S-Trfase"/>
</dbReference>
<reference evidence="3 4" key="1">
    <citation type="submission" date="2019-05" db="EMBL/GenBank/DDBJ databases">
        <title>Microbulbifer harenosus sp. nov., an alginate-degrading bacterium isolated from coastal sand.</title>
        <authorList>
            <person name="Huang H."/>
            <person name="Mo K."/>
            <person name="Bao S."/>
        </authorList>
    </citation>
    <scope>NUCLEOTIDE SEQUENCE [LARGE SCALE GENOMIC DNA]</scope>
    <source>
        <strain evidence="3 4">HB161719</strain>
    </source>
</reference>
<dbReference type="Pfam" id="PF13417">
    <property type="entry name" value="GST_N_3"/>
    <property type="match status" value="1"/>
</dbReference>
<dbReference type="InterPro" id="IPR010987">
    <property type="entry name" value="Glutathione-S-Trfase_C-like"/>
</dbReference>
<dbReference type="InterPro" id="IPR036282">
    <property type="entry name" value="Glutathione-S-Trfase_C_sf"/>
</dbReference>
<protein>
    <submittedName>
        <fullName evidence="3">Glutathione S-transferase family protein</fullName>
    </submittedName>
</protein>
<dbReference type="CDD" id="cd03057">
    <property type="entry name" value="GST_N_Beta"/>
    <property type="match status" value="1"/>
</dbReference>
<dbReference type="SFLD" id="SFLDG00358">
    <property type="entry name" value="Main_(cytGST)"/>
    <property type="match status" value="1"/>
</dbReference>
<sequence length="201" mass="22396">MYKLYYMPGACSRAIHALLLDLGQPVELIARESVENFREINPTNQVPVLTDGDLVLREGAAIVLHLLDKHGAPELQGTAGQRAEFTQWLMFANATLHPAYSLLFFASRGLESEDAKQEVLQKAAARLTGLWGIVEARLQNREFVCGEKISAIDLMLAVYANWGNYFPLDIELGERTRKLLHRVAEYPAFVRAVEAEEAVAA</sequence>
<gene>
    <name evidence="3" type="ORF">FDY93_10100</name>
</gene>
<evidence type="ECO:0000313" key="3">
    <source>
        <dbReference type="EMBL" id="TLM77274.1"/>
    </source>
</evidence>
<evidence type="ECO:0000313" key="4">
    <source>
        <dbReference type="Proteomes" id="UP000306791"/>
    </source>
</evidence>
<evidence type="ECO:0000259" key="1">
    <source>
        <dbReference type="PROSITE" id="PS50404"/>
    </source>
</evidence>
<dbReference type="SFLD" id="SFLDG01150">
    <property type="entry name" value="Main.1:_Beta-like"/>
    <property type="match status" value="1"/>
</dbReference>
<dbReference type="Proteomes" id="UP000306791">
    <property type="component" value="Unassembled WGS sequence"/>
</dbReference>
<proteinExistence type="predicted"/>
<evidence type="ECO:0000259" key="2">
    <source>
        <dbReference type="PROSITE" id="PS50405"/>
    </source>
</evidence>
<dbReference type="PROSITE" id="PS50404">
    <property type="entry name" value="GST_NTER"/>
    <property type="match status" value="1"/>
</dbReference>
<keyword evidence="4" id="KW-1185">Reference proteome</keyword>